<proteinExistence type="predicted"/>
<gene>
    <name evidence="1" type="primary">glmU</name>
    <name evidence="1" type="ORF">L21SP4_00737</name>
</gene>
<dbReference type="AlphaFoldDB" id="A0A0G3EGR9"/>
<reference evidence="1 2" key="2">
    <citation type="journal article" date="2016" name="ISME J.">
        <title>Characterization of the first cultured representative of Verrucomicrobia subdivision 5 indicates the proposal of a novel phylum.</title>
        <authorList>
            <person name="Spring S."/>
            <person name="Bunk B."/>
            <person name="Sproer C."/>
            <person name="Schumann P."/>
            <person name="Rohde M."/>
            <person name="Tindall B.J."/>
            <person name="Klenk H.P."/>
        </authorList>
    </citation>
    <scope>NUCLEOTIDE SEQUENCE [LARGE SCALE GENOMIC DNA]</scope>
    <source>
        <strain evidence="1 2">L21-Fru-AB</strain>
    </source>
</reference>
<sequence>MNAESNGGTLVDELTRRGVRMEDPGSVHIGRDVDPGRIAPGTVLHPGCRVTGPSTSIGPDCTLGAEGPVALHNVRLGRGVRIASGSATDAVMLDGASMGPQAQVRAGTLIEEQAGGAHAVGLKQTVLLPFVTLGSLINFCDVLMAGGTSRRHHSEVGSSYIHFNFTPHQDKATPSLIGDVPRGVMLDQPPIFLGGQGGLVGPRRIAFGTVIAAGCICREDVTECGQLVVPAQPQARSRSYDPARFGELGPRIAANYGFIGNLLALRVWYARVRAVFTAGAEYAEACRVGALELLDGAFEERVKRLRQLAAKVGAAPRDRHQRAFAEGWASREDALRAFRSGLEQMPEPGGALGEVLDAADRETPYIEAVRGWPEAARSAGTEWLDGIVASVMDIGTTEDRNHG</sequence>
<keyword evidence="2" id="KW-1185">Reference proteome</keyword>
<dbReference type="RefSeq" id="WP_052881374.1">
    <property type="nucleotide sequence ID" value="NZ_CP010904.1"/>
</dbReference>
<dbReference type="InterPro" id="IPR011004">
    <property type="entry name" value="Trimer_LpxA-like_sf"/>
</dbReference>
<protein>
    <submittedName>
        <fullName evidence="1">Bifunctional protein GlmU</fullName>
    </submittedName>
</protein>
<dbReference type="Gene3D" id="2.160.10.10">
    <property type="entry name" value="Hexapeptide repeat proteins"/>
    <property type="match status" value="1"/>
</dbReference>
<dbReference type="Proteomes" id="UP000035268">
    <property type="component" value="Chromosome"/>
</dbReference>
<dbReference type="STRING" id="1307763.L21SP4_00737"/>
<organism evidence="1 2">
    <name type="scientific">Kiritimatiella glycovorans</name>
    <dbReference type="NCBI Taxonomy" id="1307763"/>
    <lineage>
        <taxon>Bacteria</taxon>
        <taxon>Pseudomonadati</taxon>
        <taxon>Kiritimatiellota</taxon>
        <taxon>Kiritimatiellia</taxon>
        <taxon>Kiritimatiellales</taxon>
        <taxon>Kiritimatiellaceae</taxon>
        <taxon>Kiritimatiella</taxon>
    </lineage>
</organism>
<evidence type="ECO:0000313" key="1">
    <source>
        <dbReference type="EMBL" id="AKJ64005.1"/>
    </source>
</evidence>
<dbReference type="PATRIC" id="fig|1609981.3.peg.769"/>
<dbReference type="EMBL" id="CP010904">
    <property type="protein sequence ID" value="AKJ64005.1"/>
    <property type="molecule type" value="Genomic_DNA"/>
</dbReference>
<reference evidence="2" key="1">
    <citation type="submission" date="2015-02" db="EMBL/GenBank/DDBJ databases">
        <title>Description and complete genome sequence of the first cultured representative of the subdivision 5 of the Verrucomicrobia phylum.</title>
        <authorList>
            <person name="Spring S."/>
            <person name="Bunk B."/>
            <person name="Sproer C."/>
            <person name="Klenk H.-P."/>
        </authorList>
    </citation>
    <scope>NUCLEOTIDE SEQUENCE [LARGE SCALE GENOMIC DNA]</scope>
    <source>
        <strain evidence="2">L21-Fru-AB</strain>
    </source>
</reference>
<dbReference type="KEGG" id="vbl:L21SP4_00737"/>
<dbReference type="OrthoDB" id="9783357at2"/>
<dbReference type="SUPFAM" id="SSF51161">
    <property type="entry name" value="Trimeric LpxA-like enzymes"/>
    <property type="match status" value="1"/>
</dbReference>
<accession>A0A0G3EGR9</accession>
<evidence type="ECO:0000313" key="2">
    <source>
        <dbReference type="Proteomes" id="UP000035268"/>
    </source>
</evidence>
<name>A0A0G3EGR9_9BACT</name>